<keyword evidence="1" id="KW-0620">Polyamine biosynthesis</keyword>
<feature type="transmembrane region" description="Helical" evidence="3">
    <location>
        <begin position="141"/>
        <end position="161"/>
    </location>
</feature>
<sequence>MPIFVAATFLSACLVFLVEPMVAKMVLPLLGGSPAVWNTSLAFFQFALLFGYAYAHLLQRVKSLKTQALVHIAALALAVLALPLRVTTLLGPASNDHPALWLLGVLAISIGAPFAVLSATAPLVQAWFARVYRGEGAPQPYPLYAASNLGSLLALLAYPTLVEPFSTLAHQRMGWSALYICFAILLSVVALRAARQGGEVVVEQPTEVTPRPSWKTRLGWLLLSAAPSSLMLGVTNHLAMDVASTPFLWVGPLALYLLTFVIAFADKPPIRLNQALLAQAVIVPICAAFAPYVTGPIAFQIILHLATFFVTALVCHLVLVGKRPAPDHLTEFYFWMSLGGVVGGGFNAFVAPLLFSNVWEYPIILVLALLARPWEGWRIDRWRLGVVATCIVLTVLAPITAQLWGYDSDELEIVRKGLLLGAAIYAVPVRNLTPYFVGLVALISFCAEHVGDRINSGPSFRNFFGVISESIETDDDLGDIKIISHGSTLHGAQAQDPELRCKPLLYYNDATPIGAVFAKVTSAPTPVRMGVVGLGAGVVSTITRPGDVLDYFEINPVVVKLAKDPEEFTFLSNCSKGKVNVILGDARFTVEEQPNQLYDFLMIDAFSSDAIPAHLMTVEAMKIYLAKLKPGGVLMVHISNRNLELASPAMAVAKAAGGYARLNDFDTDEEGYTSAALTVMIVGKSAQVVDQYAVGEGWTATPPEVVRPWTDDYTNLMGALIRRAKQEWANATAPDDDEDEAEDDSAATDDEGEGEDDTETAAPTPPVAAAPANPATKP</sequence>
<evidence type="ECO:0000313" key="5">
    <source>
        <dbReference type="Proteomes" id="UP001597216"/>
    </source>
</evidence>
<feature type="transmembrane region" description="Helical" evidence="3">
    <location>
        <begin position="220"/>
        <end position="240"/>
    </location>
</feature>
<evidence type="ECO:0000313" key="4">
    <source>
        <dbReference type="EMBL" id="MFD1192792.1"/>
    </source>
</evidence>
<comment type="caution">
    <text evidence="4">The sequence shown here is derived from an EMBL/GenBank/DDBJ whole genome shotgun (WGS) entry which is preliminary data.</text>
</comment>
<feature type="compositionally biased region" description="Acidic residues" evidence="2">
    <location>
        <begin position="734"/>
        <end position="759"/>
    </location>
</feature>
<dbReference type="Proteomes" id="UP001597216">
    <property type="component" value="Unassembled WGS sequence"/>
</dbReference>
<feature type="transmembrane region" description="Helical" evidence="3">
    <location>
        <begin position="301"/>
        <end position="320"/>
    </location>
</feature>
<organism evidence="4 5">
    <name type="scientific">Phenylobacterium conjunctum</name>
    <dbReference type="NCBI Taxonomy" id="1298959"/>
    <lineage>
        <taxon>Bacteria</taxon>
        <taxon>Pseudomonadati</taxon>
        <taxon>Pseudomonadota</taxon>
        <taxon>Alphaproteobacteria</taxon>
        <taxon>Caulobacterales</taxon>
        <taxon>Caulobacteraceae</taxon>
        <taxon>Phenylobacterium</taxon>
    </lineage>
</organism>
<keyword evidence="3" id="KW-1133">Transmembrane helix</keyword>
<dbReference type="SUPFAM" id="SSF53335">
    <property type="entry name" value="S-adenosyl-L-methionine-dependent methyltransferases"/>
    <property type="match status" value="1"/>
</dbReference>
<feature type="transmembrane region" description="Helical" evidence="3">
    <location>
        <begin position="99"/>
        <end position="129"/>
    </location>
</feature>
<evidence type="ECO:0000256" key="1">
    <source>
        <dbReference type="ARBA" id="ARBA00023115"/>
    </source>
</evidence>
<name>A0ABW3T9W9_9CAUL</name>
<protein>
    <submittedName>
        <fullName evidence="4">Fused MFS/spermidine synthase</fullName>
    </submittedName>
</protein>
<reference evidence="5" key="1">
    <citation type="journal article" date="2019" name="Int. J. Syst. Evol. Microbiol.">
        <title>The Global Catalogue of Microorganisms (GCM) 10K type strain sequencing project: providing services to taxonomists for standard genome sequencing and annotation.</title>
        <authorList>
            <consortium name="The Broad Institute Genomics Platform"/>
            <consortium name="The Broad Institute Genome Sequencing Center for Infectious Disease"/>
            <person name="Wu L."/>
            <person name="Ma J."/>
        </authorList>
    </citation>
    <scope>NUCLEOTIDE SEQUENCE [LARGE SCALE GENOMIC DNA]</scope>
    <source>
        <strain evidence="5">CCUG 55074</strain>
    </source>
</reference>
<dbReference type="InterPro" id="IPR029063">
    <property type="entry name" value="SAM-dependent_MTases_sf"/>
</dbReference>
<dbReference type="Gene3D" id="3.40.50.150">
    <property type="entry name" value="Vaccinia Virus protein VP39"/>
    <property type="match status" value="1"/>
</dbReference>
<evidence type="ECO:0000256" key="3">
    <source>
        <dbReference type="SAM" id="Phobius"/>
    </source>
</evidence>
<dbReference type="EMBL" id="JBHTLQ010000079">
    <property type="protein sequence ID" value="MFD1192792.1"/>
    <property type="molecule type" value="Genomic_DNA"/>
</dbReference>
<feature type="transmembrane region" description="Helical" evidence="3">
    <location>
        <begin position="36"/>
        <end position="57"/>
    </location>
</feature>
<feature type="transmembrane region" description="Helical" evidence="3">
    <location>
        <begin position="173"/>
        <end position="191"/>
    </location>
</feature>
<dbReference type="PANTHER" id="PTHR43317:SF1">
    <property type="entry name" value="THERMOSPERMINE SYNTHASE ACAULIS5"/>
    <property type="match status" value="1"/>
</dbReference>
<feature type="transmembrane region" description="Helical" evidence="3">
    <location>
        <begin position="361"/>
        <end position="377"/>
    </location>
</feature>
<dbReference type="NCBIfam" id="NF037959">
    <property type="entry name" value="MFS_SpdSyn"/>
    <property type="match status" value="1"/>
</dbReference>
<dbReference type="RefSeq" id="WP_377354750.1">
    <property type="nucleotide sequence ID" value="NZ_JBHTLQ010000079.1"/>
</dbReference>
<dbReference type="PANTHER" id="PTHR43317">
    <property type="entry name" value="THERMOSPERMINE SYNTHASE ACAULIS5"/>
    <property type="match status" value="1"/>
</dbReference>
<feature type="transmembrane region" description="Helical" evidence="3">
    <location>
        <begin position="69"/>
        <end position="87"/>
    </location>
</feature>
<keyword evidence="3" id="KW-0812">Transmembrane</keyword>
<feature type="transmembrane region" description="Helical" evidence="3">
    <location>
        <begin position="246"/>
        <end position="264"/>
    </location>
</feature>
<feature type="region of interest" description="Disordered" evidence="2">
    <location>
        <begin position="727"/>
        <end position="778"/>
    </location>
</feature>
<proteinExistence type="predicted"/>
<feature type="transmembrane region" description="Helical" evidence="3">
    <location>
        <begin position="384"/>
        <end position="406"/>
    </location>
</feature>
<feature type="transmembrane region" description="Helical" evidence="3">
    <location>
        <begin position="332"/>
        <end position="355"/>
    </location>
</feature>
<keyword evidence="5" id="KW-1185">Reference proteome</keyword>
<gene>
    <name evidence="4" type="ORF">ACFQ27_19545</name>
</gene>
<keyword evidence="3" id="KW-0472">Membrane</keyword>
<feature type="transmembrane region" description="Helical" evidence="3">
    <location>
        <begin position="276"/>
        <end position="295"/>
    </location>
</feature>
<evidence type="ECO:0000256" key="2">
    <source>
        <dbReference type="SAM" id="MobiDB-lite"/>
    </source>
</evidence>
<accession>A0ABW3T9W9</accession>
<feature type="compositionally biased region" description="Low complexity" evidence="2">
    <location>
        <begin position="769"/>
        <end position="778"/>
    </location>
</feature>